<sequence length="53" mass="5925">MTGKERLYIGGLSIDFDTCTKKKDIEGIKAILKKVETDPDTIVEIINSLKLND</sequence>
<dbReference type="RefSeq" id="WP_175455408.1">
    <property type="nucleotide sequence ID" value="NZ_FNDB01000001.1"/>
</dbReference>
<dbReference type="AlphaFoldDB" id="A0A1G7VWN4"/>
<name>A0A1G7VWN4_9FLAO</name>
<proteinExistence type="predicted"/>
<dbReference type="Proteomes" id="UP000199274">
    <property type="component" value="Unassembled WGS sequence"/>
</dbReference>
<keyword evidence="2" id="KW-1185">Reference proteome</keyword>
<evidence type="ECO:0000313" key="1">
    <source>
        <dbReference type="EMBL" id="SDG63849.1"/>
    </source>
</evidence>
<organism evidence="1 2">
    <name type="scientific">Flavobacterium omnivorum</name>
    <dbReference type="NCBI Taxonomy" id="178355"/>
    <lineage>
        <taxon>Bacteria</taxon>
        <taxon>Pseudomonadati</taxon>
        <taxon>Bacteroidota</taxon>
        <taxon>Flavobacteriia</taxon>
        <taxon>Flavobacteriales</taxon>
        <taxon>Flavobacteriaceae</taxon>
        <taxon>Flavobacterium</taxon>
    </lineage>
</organism>
<accession>A0A1G7VWN4</accession>
<gene>
    <name evidence="1" type="ORF">SAMN04488062_101203</name>
</gene>
<evidence type="ECO:0000313" key="2">
    <source>
        <dbReference type="Proteomes" id="UP000199274"/>
    </source>
</evidence>
<dbReference type="EMBL" id="FNDB01000001">
    <property type="protein sequence ID" value="SDG63849.1"/>
    <property type="molecule type" value="Genomic_DNA"/>
</dbReference>
<protein>
    <submittedName>
        <fullName evidence="1">Uncharacterized protein</fullName>
    </submittedName>
</protein>
<reference evidence="2" key="1">
    <citation type="submission" date="2016-10" db="EMBL/GenBank/DDBJ databases">
        <authorList>
            <person name="Varghese N."/>
            <person name="Submissions S."/>
        </authorList>
    </citation>
    <scope>NUCLEOTIDE SEQUENCE [LARGE SCALE GENOMIC DNA]</scope>
    <source>
        <strain evidence="2">CGMCC 1.2747</strain>
    </source>
</reference>
<dbReference type="STRING" id="178355.SAMN04488062_101203"/>